<dbReference type="STRING" id="75379.Tint_0227"/>
<sequence>MPSTDQRAEPWLRNFFEGEGRAWLFVAKSLLAMYCGAWLAMRLHLEQPSTTMITVAIVMHPQSGMVLAKGFYRAIGTLVGSLAGLLLISAFPQQRELFLLGLSLWISLCASGAVLYRNFMAYGFVLAGYTAAIVALPVVSNPLAGFQSAQMRVSEVLLGILVASVVSDAVFPQRLRADLRRSARAQVDHFFAFVRDSLGGSVPRSRMEEANLEFVRAAVQLENLRASVIFEDPEVRARSSRMRLLNHRYMAAATTFQSLLHLVNRLQRKGQAEIVSVLTALYQPLQDALTLPARAPNPSDMLAQRLDRYQHTLAEQIAVQRSKLPQQSDPLEFATGAALLQRFAAELHDFARTEAALRAGVIRPEQERVHFRRSNNWSDAGLAALRTFLTMTILSVFWIQSGWAYGATTMLLATVFSGLLATAPNPVAAVLNTLYGFAAGIVAAAFTVFWILPIGDSFTSLITATLPLLLLGPYLSTRPQFAGFGAGYTISIVLNLGLRQPMLYNPELFFNSALSQLAGLTAAAAAFMLLPGQVNPQRQLQRLRQLVGIAASARLEGLAWQFESRSRDLVQQATLRTPPGSAQARTLMAWSLAVQESGRTLIELRQDLAAGALPDAARALTETAIRAISALYRTPDAARWQHADLALNAAIAAMPAGAARNHLYQLHSALHDAESPLVGPSSATAWSPAHAA</sequence>
<feature type="transmembrane region" description="Helical" evidence="7">
    <location>
        <begin position="508"/>
        <end position="530"/>
    </location>
</feature>
<proteinExistence type="predicted"/>
<feature type="transmembrane region" description="Helical" evidence="7">
    <location>
        <begin position="20"/>
        <end position="40"/>
    </location>
</feature>
<dbReference type="GO" id="GO:0005886">
    <property type="term" value="C:plasma membrane"/>
    <property type="evidence" value="ECO:0007669"/>
    <property type="project" value="UniProtKB-SubCell"/>
</dbReference>
<name>D5X3R3_THIK1</name>
<feature type="transmembrane region" description="Helical" evidence="7">
    <location>
        <begin position="482"/>
        <end position="502"/>
    </location>
</feature>
<dbReference type="KEGG" id="tin:Tint_0227"/>
<dbReference type="BioCyc" id="TINT75379:TINT_RS01150-MONOMER"/>
<feature type="transmembrane region" description="Helical" evidence="7">
    <location>
        <begin position="71"/>
        <end position="91"/>
    </location>
</feature>
<dbReference type="GO" id="GO:0022857">
    <property type="term" value="F:transmembrane transporter activity"/>
    <property type="evidence" value="ECO:0007669"/>
    <property type="project" value="InterPro"/>
</dbReference>
<dbReference type="AlphaFoldDB" id="D5X3R3"/>
<evidence type="ECO:0000256" key="7">
    <source>
        <dbReference type="SAM" id="Phobius"/>
    </source>
</evidence>
<evidence type="ECO:0000256" key="1">
    <source>
        <dbReference type="ARBA" id="ARBA00004651"/>
    </source>
</evidence>
<feature type="transmembrane region" description="Helical" evidence="7">
    <location>
        <begin position="97"/>
        <end position="116"/>
    </location>
</feature>
<dbReference type="PANTHER" id="PTHR30509:SF9">
    <property type="entry name" value="MULTIDRUG RESISTANCE PROTEIN MDTO"/>
    <property type="match status" value="1"/>
</dbReference>
<dbReference type="InterPro" id="IPR006726">
    <property type="entry name" value="PHBA_efflux_AaeB/fusaric-R"/>
</dbReference>
<evidence type="ECO:0000256" key="4">
    <source>
        <dbReference type="ARBA" id="ARBA00022692"/>
    </source>
</evidence>
<comment type="subcellular location">
    <subcellularLocation>
        <location evidence="1">Cell membrane</location>
        <topology evidence="1">Multi-pass membrane protein</topology>
    </subcellularLocation>
</comment>
<reference evidence="8" key="1">
    <citation type="submission" date="2010-04" db="EMBL/GenBank/DDBJ databases">
        <title>Complete sequence of Thiomonas intermedia K12.</title>
        <authorList>
            <consortium name="US DOE Joint Genome Institute"/>
            <person name="Lucas S."/>
            <person name="Copeland A."/>
            <person name="Lapidus A."/>
            <person name="Cheng J.-F."/>
            <person name="Bruce D."/>
            <person name="Goodwin L."/>
            <person name="Pitluck S."/>
            <person name="Davenport K."/>
            <person name="Detter J.C."/>
            <person name="Han C."/>
            <person name="Tapia R."/>
            <person name="Land M."/>
            <person name="Hauser L."/>
            <person name="Kyrpides N."/>
            <person name="Ovchinnikova G."/>
            <person name="Kerfeld C.A."/>
            <person name="Cannon G.C."/>
            <person name="Heinhorst S."/>
            <person name="Woyke T."/>
        </authorList>
    </citation>
    <scope>NUCLEOTIDE SEQUENCE [LARGE SCALE GENOMIC DNA]</scope>
    <source>
        <strain evidence="8">K12</strain>
    </source>
</reference>
<organism evidence="8">
    <name type="scientific">Thiomonas intermedia (strain K12)</name>
    <name type="common">Thiobacillus intermedius</name>
    <dbReference type="NCBI Taxonomy" id="75379"/>
    <lineage>
        <taxon>Bacteria</taxon>
        <taxon>Pseudomonadati</taxon>
        <taxon>Pseudomonadota</taxon>
        <taxon>Betaproteobacteria</taxon>
        <taxon>Burkholderiales</taxon>
        <taxon>Thiomonas</taxon>
    </lineage>
</organism>
<keyword evidence="4 7" id="KW-0812">Transmembrane</keyword>
<feature type="transmembrane region" description="Helical" evidence="7">
    <location>
        <begin position="434"/>
        <end position="452"/>
    </location>
</feature>
<feature type="transmembrane region" description="Helical" evidence="7">
    <location>
        <begin position="380"/>
        <end position="399"/>
    </location>
</feature>
<dbReference type="eggNOG" id="COG1289">
    <property type="taxonomic scope" value="Bacteria"/>
</dbReference>
<evidence type="ECO:0000256" key="6">
    <source>
        <dbReference type="ARBA" id="ARBA00023136"/>
    </source>
</evidence>
<feature type="transmembrane region" description="Helical" evidence="7">
    <location>
        <begin position="405"/>
        <end position="422"/>
    </location>
</feature>
<dbReference type="PANTHER" id="PTHR30509">
    <property type="entry name" value="P-HYDROXYBENZOIC ACID EFFLUX PUMP SUBUNIT-RELATED"/>
    <property type="match status" value="1"/>
</dbReference>
<protein>
    <submittedName>
        <fullName evidence="8">Fusaric acid resistance protein conserved region</fullName>
    </submittedName>
</protein>
<evidence type="ECO:0000256" key="3">
    <source>
        <dbReference type="ARBA" id="ARBA00022475"/>
    </source>
</evidence>
<dbReference type="EMBL" id="CP002021">
    <property type="protein sequence ID" value="ADG29639.1"/>
    <property type="molecule type" value="Genomic_DNA"/>
</dbReference>
<dbReference type="HOGENOM" id="CLU_013927_0_0_4"/>
<evidence type="ECO:0000313" key="8">
    <source>
        <dbReference type="EMBL" id="ADG29639.1"/>
    </source>
</evidence>
<dbReference type="Pfam" id="PF04632">
    <property type="entry name" value="FUSC"/>
    <property type="match status" value="1"/>
</dbReference>
<keyword evidence="6 7" id="KW-0472">Membrane</keyword>
<evidence type="ECO:0000256" key="5">
    <source>
        <dbReference type="ARBA" id="ARBA00022989"/>
    </source>
</evidence>
<gene>
    <name evidence="8" type="ordered locus">Tint_0227</name>
</gene>
<evidence type="ECO:0000256" key="2">
    <source>
        <dbReference type="ARBA" id="ARBA00022448"/>
    </source>
</evidence>
<keyword evidence="3" id="KW-1003">Cell membrane</keyword>
<keyword evidence="2" id="KW-0813">Transport</keyword>
<accession>D5X3R3</accession>
<feature type="transmembrane region" description="Helical" evidence="7">
    <location>
        <begin position="121"/>
        <end position="139"/>
    </location>
</feature>
<keyword evidence="5 7" id="KW-1133">Transmembrane helix</keyword>